<dbReference type="RefSeq" id="WP_019193220.1">
    <property type="nucleotide sequence ID" value="NZ_LT629765.1"/>
</dbReference>
<evidence type="ECO:0000256" key="6">
    <source>
        <dbReference type="PIRSR" id="PIRSR000337-1"/>
    </source>
</evidence>
<dbReference type="InterPro" id="IPR036661">
    <property type="entry name" value="Luciferase-like_sf"/>
</dbReference>
<feature type="binding site" evidence="6">
    <location>
        <position position="98"/>
    </location>
    <ligand>
        <name>FMN</name>
        <dbReference type="ChEBI" id="CHEBI:58210"/>
    </ligand>
</feature>
<dbReference type="PANTHER" id="PTHR30011:SF16">
    <property type="entry name" value="C2H2 FINGER DOMAIN TRANSCRIPTION FACTOR (EUROFUNG)-RELATED"/>
    <property type="match status" value="1"/>
</dbReference>
<evidence type="ECO:0000256" key="5">
    <source>
        <dbReference type="ARBA" id="ARBA00033748"/>
    </source>
</evidence>
<dbReference type="Pfam" id="PF00296">
    <property type="entry name" value="Bac_luciferase"/>
    <property type="match status" value="1"/>
</dbReference>
<evidence type="ECO:0000313" key="8">
    <source>
        <dbReference type="EMBL" id="SDR81128.1"/>
    </source>
</evidence>
<sequence length="444" mass="48709">MTEDTTRRVHLAAHFPGVNNTTVWAHPDSGSHIEFDSFRRFAQTAERGLFDFFFLAEGLRLREDKGQVDVLDVAGRPNTLTALAALAAVTRRIGLVGTLSTTFNEPYELARQIASVDVLSGGRAAWNAVTTPDSFTGANFRRGGFLDYADRYHRAVDFIASARELWDAGPHGEVRHSTDFFTFSSPGGIPTPVQGHPVVFQAGNSPAGRDFAAGSADVIFTLNNGLEDGQKFYADVHERLRRFGRSDDSLKIYPGISFFIGDTPEQAQEHRLDIEYQQVSGAGAIAFVERVWNRDLSSYDPDGPLPEVDPVVEDPNKPASQGREVRYNQDAPATVAKWRALAEAENLSIRDLVVRVSRRAALVGTPAQIAEDLIHRVQNFAADGYILVPPITPGGLDEFVDRVVPELQERGAYPERYEGTTLRDHLGLPAARPAADWAAARANA</sequence>
<dbReference type="InterPro" id="IPR016215">
    <property type="entry name" value="NTA_MOA"/>
</dbReference>
<evidence type="ECO:0000313" key="9">
    <source>
        <dbReference type="Proteomes" id="UP000182237"/>
    </source>
</evidence>
<reference evidence="8 9" key="1">
    <citation type="submission" date="2016-10" db="EMBL/GenBank/DDBJ databases">
        <authorList>
            <person name="de Groot N.N."/>
        </authorList>
    </citation>
    <scope>NUCLEOTIDE SEQUENCE [LARGE SCALE GENOMIC DNA]</scope>
    <source>
        <strain evidence="8 9">DSM 45434</strain>
    </source>
</reference>
<keyword evidence="9" id="KW-1185">Reference proteome</keyword>
<dbReference type="EMBL" id="LT629765">
    <property type="protein sequence ID" value="SDR81128.1"/>
    <property type="molecule type" value="Genomic_DNA"/>
</dbReference>
<dbReference type="Gene3D" id="3.20.20.30">
    <property type="entry name" value="Luciferase-like domain"/>
    <property type="match status" value="1"/>
</dbReference>
<dbReference type="GO" id="GO:0004497">
    <property type="term" value="F:monooxygenase activity"/>
    <property type="evidence" value="ECO:0007669"/>
    <property type="project" value="UniProtKB-KW"/>
</dbReference>
<dbReference type="Proteomes" id="UP000182237">
    <property type="component" value="Chromosome I"/>
</dbReference>
<dbReference type="InterPro" id="IPR051260">
    <property type="entry name" value="Diverse_substr_monoxygenases"/>
</dbReference>
<feature type="binding site" evidence="6">
    <location>
        <position position="152"/>
    </location>
    <ligand>
        <name>FMN</name>
        <dbReference type="ChEBI" id="CHEBI:58210"/>
    </ligand>
</feature>
<keyword evidence="4 8" id="KW-0503">Monooxygenase</keyword>
<dbReference type="AlphaFoldDB" id="A0A1H1M2L5"/>
<evidence type="ECO:0000259" key="7">
    <source>
        <dbReference type="Pfam" id="PF00296"/>
    </source>
</evidence>
<accession>A0A1H1M2L5</accession>
<dbReference type="OrthoDB" id="8320141at2"/>
<evidence type="ECO:0000256" key="2">
    <source>
        <dbReference type="ARBA" id="ARBA00022643"/>
    </source>
</evidence>
<organism evidence="8 9">
    <name type="scientific">Corynebacterium timonense</name>
    <dbReference type="NCBI Taxonomy" id="441500"/>
    <lineage>
        <taxon>Bacteria</taxon>
        <taxon>Bacillati</taxon>
        <taxon>Actinomycetota</taxon>
        <taxon>Actinomycetes</taxon>
        <taxon>Mycobacteriales</taxon>
        <taxon>Corynebacteriaceae</taxon>
        <taxon>Corynebacterium</taxon>
    </lineage>
</organism>
<dbReference type="GO" id="GO:0016705">
    <property type="term" value="F:oxidoreductase activity, acting on paired donors, with incorporation or reduction of molecular oxygen"/>
    <property type="evidence" value="ECO:0007669"/>
    <property type="project" value="InterPro"/>
</dbReference>
<gene>
    <name evidence="8" type="ORF">SAMN04488539_0421</name>
</gene>
<keyword evidence="1 6" id="KW-0285">Flavoprotein</keyword>
<feature type="domain" description="Luciferase-like" evidence="7">
    <location>
        <begin position="24"/>
        <end position="378"/>
    </location>
</feature>
<evidence type="ECO:0000256" key="3">
    <source>
        <dbReference type="ARBA" id="ARBA00023002"/>
    </source>
</evidence>
<dbReference type="STRING" id="1203190.GCA_000312345_00352"/>
<dbReference type="eggNOG" id="COG2141">
    <property type="taxonomic scope" value="Bacteria"/>
</dbReference>
<dbReference type="InterPro" id="IPR011251">
    <property type="entry name" value="Luciferase-like_dom"/>
</dbReference>
<feature type="binding site" evidence="6">
    <location>
        <position position="205"/>
    </location>
    <ligand>
        <name>FMN</name>
        <dbReference type="ChEBI" id="CHEBI:58210"/>
    </ligand>
</feature>
<keyword evidence="3" id="KW-0560">Oxidoreductase</keyword>
<name>A0A1H1M2L5_9CORY</name>
<dbReference type="PANTHER" id="PTHR30011">
    <property type="entry name" value="ALKANESULFONATE MONOOXYGENASE-RELATED"/>
    <property type="match status" value="1"/>
</dbReference>
<dbReference type="PIRSF" id="PIRSF000337">
    <property type="entry name" value="NTA_MOA"/>
    <property type="match status" value="1"/>
</dbReference>
<proteinExistence type="inferred from homology"/>
<keyword evidence="2 6" id="KW-0288">FMN</keyword>
<evidence type="ECO:0000256" key="4">
    <source>
        <dbReference type="ARBA" id="ARBA00023033"/>
    </source>
</evidence>
<comment type="similarity">
    <text evidence="5">Belongs to the NtaA/SnaA/DszA monooxygenase family.</text>
</comment>
<evidence type="ECO:0000256" key="1">
    <source>
        <dbReference type="ARBA" id="ARBA00022630"/>
    </source>
</evidence>
<dbReference type="SUPFAM" id="SSF51679">
    <property type="entry name" value="Bacterial luciferase-like"/>
    <property type="match status" value="1"/>
</dbReference>
<protein>
    <submittedName>
        <fullName evidence="8">Flavin-dependent oxidoreductase, luciferase family (Includes alkanesulfonate monooxygenase SsuD and methylene tetrahydromethanopterin reductase)</fullName>
    </submittedName>
</protein>